<comment type="subcellular location">
    <subcellularLocation>
        <location evidence="2">Cytoplasm</location>
    </subcellularLocation>
    <subcellularLocation>
        <location evidence="1">Nucleus</location>
    </subcellularLocation>
</comment>
<evidence type="ECO:0000313" key="10">
    <source>
        <dbReference type="EMBL" id="GMM55928.1"/>
    </source>
</evidence>
<dbReference type="Proteomes" id="UP001377567">
    <property type="component" value="Unassembled WGS sequence"/>
</dbReference>
<organism evidence="10 11">
    <name type="scientific">Maudiozyma humilis</name>
    <name type="common">Sour dough yeast</name>
    <name type="synonym">Kazachstania humilis</name>
    <dbReference type="NCBI Taxonomy" id="51915"/>
    <lineage>
        <taxon>Eukaryota</taxon>
        <taxon>Fungi</taxon>
        <taxon>Dikarya</taxon>
        <taxon>Ascomycota</taxon>
        <taxon>Saccharomycotina</taxon>
        <taxon>Saccharomycetes</taxon>
        <taxon>Saccharomycetales</taxon>
        <taxon>Saccharomycetaceae</taxon>
        <taxon>Maudiozyma</taxon>
    </lineage>
</organism>
<feature type="region of interest" description="Disordered" evidence="9">
    <location>
        <begin position="147"/>
        <end position="179"/>
    </location>
</feature>
<evidence type="ECO:0000256" key="3">
    <source>
        <dbReference type="ARBA" id="ARBA00006922"/>
    </source>
</evidence>
<evidence type="ECO:0000256" key="5">
    <source>
        <dbReference type="ARBA" id="ARBA00022491"/>
    </source>
</evidence>
<keyword evidence="7" id="KW-0804">Transcription</keyword>
<feature type="compositionally biased region" description="Basic residues" evidence="9">
    <location>
        <begin position="148"/>
        <end position="164"/>
    </location>
</feature>
<keyword evidence="8" id="KW-0539">Nucleus</keyword>
<evidence type="ECO:0000256" key="9">
    <source>
        <dbReference type="SAM" id="MobiDB-lite"/>
    </source>
</evidence>
<evidence type="ECO:0000256" key="8">
    <source>
        <dbReference type="ARBA" id="ARBA00023242"/>
    </source>
</evidence>
<keyword evidence="5" id="KW-0678">Repressor</keyword>
<dbReference type="InterPro" id="IPR013734">
    <property type="entry name" value="TF_Nrm1/Whi5"/>
</dbReference>
<dbReference type="EMBL" id="BTGD01000006">
    <property type="protein sequence ID" value="GMM55928.1"/>
    <property type="molecule type" value="Genomic_DNA"/>
</dbReference>
<evidence type="ECO:0000256" key="1">
    <source>
        <dbReference type="ARBA" id="ARBA00004123"/>
    </source>
</evidence>
<keyword evidence="11" id="KW-1185">Reference proteome</keyword>
<sequence>MSIQQHNRFPLGEYSQSRMNNLGLFGGNYLTGATTSMTTLPSIKSLINHTPMNDHILPQTQSQSQMRLQHPRLSLRNEPMLVRSQSLPIQPLRNYNDLSQKLKVRLQFAYYKYRTQQGDKKFAELKQRYAPKTAASNSEHHPVVSGARIHRTGQRKSTKRRKLVVSHGNYRTPSKKHAIKPISRSVDDTMADSSAHTSKSYSTYIDSSVSATVAASTTTTLPHPHNDTTVVGTLATPVRNQQKIALLPKQETPMSVKAAKSLIHLFTSSNQF</sequence>
<evidence type="ECO:0000256" key="7">
    <source>
        <dbReference type="ARBA" id="ARBA00023163"/>
    </source>
</evidence>
<evidence type="ECO:0000256" key="4">
    <source>
        <dbReference type="ARBA" id="ARBA00022490"/>
    </source>
</evidence>
<dbReference type="GO" id="GO:0005737">
    <property type="term" value="C:cytoplasm"/>
    <property type="evidence" value="ECO:0007669"/>
    <property type="project" value="UniProtKB-SubCell"/>
</dbReference>
<evidence type="ECO:0000256" key="6">
    <source>
        <dbReference type="ARBA" id="ARBA00023015"/>
    </source>
</evidence>
<protein>
    <submittedName>
        <fullName evidence="10">Nrm1 protein</fullName>
    </submittedName>
</protein>
<reference evidence="10 11" key="1">
    <citation type="journal article" date="2023" name="Elife">
        <title>Identification of key yeast species and microbe-microbe interactions impacting larval growth of Drosophila in the wild.</title>
        <authorList>
            <person name="Mure A."/>
            <person name="Sugiura Y."/>
            <person name="Maeda R."/>
            <person name="Honda K."/>
            <person name="Sakurai N."/>
            <person name="Takahashi Y."/>
            <person name="Watada M."/>
            <person name="Katoh T."/>
            <person name="Gotoh A."/>
            <person name="Gotoh Y."/>
            <person name="Taniguchi I."/>
            <person name="Nakamura K."/>
            <person name="Hayashi T."/>
            <person name="Katayama T."/>
            <person name="Uemura T."/>
            <person name="Hattori Y."/>
        </authorList>
    </citation>
    <scope>NUCLEOTIDE SEQUENCE [LARGE SCALE GENOMIC DNA]</scope>
    <source>
        <strain evidence="10 11">KH-74</strain>
    </source>
</reference>
<accession>A0AAV5RXE1</accession>
<keyword evidence="6" id="KW-0805">Transcription regulation</keyword>
<comment type="caution">
    <text evidence="10">The sequence shown here is derived from an EMBL/GenBank/DDBJ whole genome shotgun (WGS) entry which is preliminary data.</text>
</comment>
<keyword evidence="4" id="KW-0963">Cytoplasm</keyword>
<dbReference type="AlphaFoldDB" id="A0AAV5RXE1"/>
<evidence type="ECO:0000313" key="11">
    <source>
        <dbReference type="Proteomes" id="UP001377567"/>
    </source>
</evidence>
<gene>
    <name evidence="10" type="ORF">DAKH74_025440</name>
</gene>
<dbReference type="Pfam" id="PF08528">
    <property type="entry name" value="Whi5"/>
    <property type="match status" value="1"/>
</dbReference>
<name>A0AAV5RXE1_MAUHU</name>
<evidence type="ECO:0000256" key="2">
    <source>
        <dbReference type="ARBA" id="ARBA00004496"/>
    </source>
</evidence>
<proteinExistence type="inferred from homology"/>
<comment type="similarity">
    <text evidence="3">Belongs to the WHI5/NRM1 family.</text>
</comment>
<dbReference type="GO" id="GO:0005634">
    <property type="term" value="C:nucleus"/>
    <property type="evidence" value="ECO:0007669"/>
    <property type="project" value="UniProtKB-SubCell"/>
</dbReference>